<evidence type="ECO:0000313" key="3">
    <source>
        <dbReference type="Proteomes" id="UP001595799"/>
    </source>
</evidence>
<name>A0ABV8ULW4_9PROT</name>
<dbReference type="EMBL" id="JBHSCW010000005">
    <property type="protein sequence ID" value="MFC4352014.1"/>
    <property type="molecule type" value="Genomic_DNA"/>
</dbReference>
<sequence>MSRALSRTIGSLLICLGLAIVPAAQAKNLPDPDAKATQPLPEHDPDAMLDGKTALEYAEDVSHEGGTKPRAALQALARMGVDALPARELVRAYADEGGPYTRGSKEDDDLKVNSLSVLAAMRAPEAEDLLRQKIMDPDYLTHDRSYEILLTASGQIGVDHDTLIQDMISLTETAPDHASRLMVMDALEAPVQSALHEAVFRTDHNQAATRHFLANLPALHFLNDAAKVDYLLAHRELAVRQRQQTQEALAGIGTDAALEAALQLDGDSGVERHLTISRFANGPMSLDKILDNLLAEARARSSRQDVGRVISSLESMVRDRTDDAGSQAERAEDLRLFVDAMGSLIADGPSDVHRVTGIQRQVLFLQRHEDAPLAPALDPVFDLFELAGSPAVQTAAARALLQSPARIAAGDPEYFVDRSLALLWTATTPELAELPVGLLSALMRSPDHVELVVNRIAEQVDDHQDGWSVNPATAVVTVAGTIGGLDFSSVREKAGGVMGKALASRALDMDYLGPHLARGGGALAVLESNSVEGVIAVFTPNVFAEEKPAQYGFSMESFMQPMLGRPAWLQRDPDSLETWIAFLEEVEALDDPDFSPTARQALQAWQ</sequence>
<organism evidence="2 3">
    <name type="scientific">Fodinicurvata halophila</name>
    <dbReference type="NCBI Taxonomy" id="1419723"/>
    <lineage>
        <taxon>Bacteria</taxon>
        <taxon>Pseudomonadati</taxon>
        <taxon>Pseudomonadota</taxon>
        <taxon>Alphaproteobacteria</taxon>
        <taxon>Rhodospirillales</taxon>
        <taxon>Rhodovibrionaceae</taxon>
        <taxon>Fodinicurvata</taxon>
    </lineage>
</organism>
<dbReference type="RefSeq" id="WP_382422364.1">
    <property type="nucleotide sequence ID" value="NZ_JBHSCW010000005.1"/>
</dbReference>
<proteinExistence type="predicted"/>
<keyword evidence="1" id="KW-0732">Signal</keyword>
<evidence type="ECO:0008006" key="4">
    <source>
        <dbReference type="Google" id="ProtNLM"/>
    </source>
</evidence>
<dbReference type="Proteomes" id="UP001595799">
    <property type="component" value="Unassembled WGS sequence"/>
</dbReference>
<accession>A0ABV8ULW4</accession>
<keyword evidence="3" id="KW-1185">Reference proteome</keyword>
<feature type="chain" id="PRO_5047106776" description="HEAT repeat domain-containing protein" evidence="1">
    <location>
        <begin position="27"/>
        <end position="606"/>
    </location>
</feature>
<protein>
    <recommendedName>
        <fullName evidence="4">HEAT repeat domain-containing protein</fullName>
    </recommendedName>
</protein>
<evidence type="ECO:0000256" key="1">
    <source>
        <dbReference type="SAM" id="SignalP"/>
    </source>
</evidence>
<reference evidence="3" key="1">
    <citation type="journal article" date="2019" name="Int. J. Syst. Evol. Microbiol.">
        <title>The Global Catalogue of Microorganisms (GCM) 10K type strain sequencing project: providing services to taxonomists for standard genome sequencing and annotation.</title>
        <authorList>
            <consortium name="The Broad Institute Genomics Platform"/>
            <consortium name="The Broad Institute Genome Sequencing Center for Infectious Disease"/>
            <person name="Wu L."/>
            <person name="Ma J."/>
        </authorList>
    </citation>
    <scope>NUCLEOTIDE SEQUENCE [LARGE SCALE GENOMIC DNA]</scope>
    <source>
        <strain evidence="3">CECT 8472</strain>
    </source>
</reference>
<feature type="signal peptide" evidence="1">
    <location>
        <begin position="1"/>
        <end position="26"/>
    </location>
</feature>
<evidence type="ECO:0000313" key="2">
    <source>
        <dbReference type="EMBL" id="MFC4352014.1"/>
    </source>
</evidence>
<gene>
    <name evidence="2" type="ORF">ACFOW6_10715</name>
</gene>
<comment type="caution">
    <text evidence="2">The sequence shown here is derived from an EMBL/GenBank/DDBJ whole genome shotgun (WGS) entry which is preliminary data.</text>
</comment>